<feature type="compositionally biased region" description="Basic and acidic residues" evidence="12">
    <location>
        <begin position="302"/>
        <end position="327"/>
    </location>
</feature>
<evidence type="ECO:0000256" key="9">
    <source>
        <dbReference type="ARBA" id="ARBA00023237"/>
    </source>
</evidence>
<proteinExistence type="inferred from homology"/>
<dbReference type="KEGG" id="bbr:BB0189"/>
<dbReference type="InterPro" id="IPR039426">
    <property type="entry name" value="TonB-dep_rcpt-like"/>
</dbReference>
<evidence type="ECO:0000256" key="1">
    <source>
        <dbReference type="ARBA" id="ARBA00004571"/>
    </source>
</evidence>
<organism evidence="15 16">
    <name type="scientific">Bordetella bronchiseptica (strain ATCC BAA-588 / NCTC 13252 / RB50)</name>
    <name type="common">Alcaligenes bronchisepticus</name>
    <dbReference type="NCBI Taxonomy" id="257310"/>
    <lineage>
        <taxon>Bacteria</taxon>
        <taxon>Pseudomonadati</taxon>
        <taxon>Pseudomonadota</taxon>
        <taxon>Betaproteobacteria</taxon>
        <taxon>Burkholderiales</taxon>
        <taxon>Alcaligenaceae</taxon>
        <taxon>Bordetella</taxon>
    </lineage>
</organism>
<evidence type="ECO:0000256" key="4">
    <source>
        <dbReference type="ARBA" id="ARBA00022452"/>
    </source>
</evidence>
<sequence length="713" mass="77757">MVCYIVSFNENGTSFYREGNMRFERHPLSAALALALAWQGAHAQASADGTPEAATLAPITVSASPLAGDLDSMTAPAAVLEGDQLLLRRQGTLGDTLDGLPGVHADTFGGGASRPVIRGQTAPRVKVLSDGSELMDASAISPDHAVTTEPLLADKIEVLRGPATLLYGGGAIGGVVNVLDRKIPTAVPQQGIEAEAELRGATGTKERAGAIGITAGSGNFAVRVEGLKRRSSDYRVPDWPDGKLAGSYSESGQGTVGMSWITPRGYVGVAFTHLESKYGLPGHNHEYEGCHPHGSHLHCGGHDDHGHGHDEHEEGEAEHDHGHEHGAGDVPYVKLRSNRTDLRAEYTDPFAGFEKIRFRGGLTDYRHDEIEGGQLGTRFQNRGYDARLELTHRPLYGWHGVVGVQTSYSDFRATGEEAFLPRSKTRAHGLFLLEEYRWADWRVELGARQDWQRVSPQGGAPASRTAGTSLSAAAIWDFAPQYSLALSVSRSQRLPSAQELYADGVHLATNTYEIGDPGLDRETSRNVDLTLRKHSGDTTFSVSAFHNRVKNYIYANTLDRYEDFRLIEYTQRDAEFTGVEGEIRHRFGKVFSAAVFGDYVRGRLTGGGGNLPRIPAARLGVRADAQWQNWAGGVEYFHVYRQDDIAAYESSTPGYDMVNATIRYRGKLDRTAYEIYLRGNNLLNKLAFNHASFISTVAPLPGRSVLLGVRLTY</sequence>
<dbReference type="GO" id="GO:0044718">
    <property type="term" value="P:siderophore transmembrane transport"/>
    <property type="evidence" value="ECO:0007669"/>
    <property type="project" value="TreeGrafter"/>
</dbReference>
<feature type="domain" description="TonB-dependent receptor plug" evidence="14">
    <location>
        <begin position="71"/>
        <end position="175"/>
    </location>
</feature>
<dbReference type="PROSITE" id="PS52016">
    <property type="entry name" value="TONB_DEPENDENT_REC_3"/>
    <property type="match status" value="1"/>
</dbReference>
<dbReference type="InterPro" id="IPR012910">
    <property type="entry name" value="Plug_dom"/>
</dbReference>
<evidence type="ECO:0000256" key="6">
    <source>
        <dbReference type="ARBA" id="ARBA00023077"/>
    </source>
</evidence>
<evidence type="ECO:0000259" key="13">
    <source>
        <dbReference type="Pfam" id="PF00593"/>
    </source>
</evidence>
<dbReference type="EMBL" id="BX640437">
    <property type="protein sequence ID" value="CAE30688.1"/>
    <property type="molecule type" value="Genomic_DNA"/>
</dbReference>
<keyword evidence="4 10" id="KW-1134">Transmembrane beta strand</keyword>
<dbReference type="Proteomes" id="UP000001027">
    <property type="component" value="Chromosome"/>
</dbReference>
<dbReference type="InterPro" id="IPR037066">
    <property type="entry name" value="Plug_dom_sf"/>
</dbReference>
<dbReference type="InterPro" id="IPR036942">
    <property type="entry name" value="Beta-barrel_TonB_sf"/>
</dbReference>
<evidence type="ECO:0000256" key="3">
    <source>
        <dbReference type="ARBA" id="ARBA00022448"/>
    </source>
</evidence>
<dbReference type="PANTHER" id="PTHR30069">
    <property type="entry name" value="TONB-DEPENDENT OUTER MEMBRANE RECEPTOR"/>
    <property type="match status" value="1"/>
</dbReference>
<evidence type="ECO:0000313" key="15">
    <source>
        <dbReference type="EMBL" id="CAE30688.1"/>
    </source>
</evidence>
<dbReference type="eggNOG" id="COG4206">
    <property type="taxonomic scope" value="Bacteria"/>
</dbReference>
<dbReference type="Pfam" id="PF07715">
    <property type="entry name" value="Plug"/>
    <property type="match status" value="1"/>
</dbReference>
<evidence type="ECO:0000256" key="7">
    <source>
        <dbReference type="ARBA" id="ARBA00023136"/>
    </source>
</evidence>
<dbReference type="GeneID" id="56481130"/>
<comment type="subcellular location">
    <subcellularLocation>
        <location evidence="1 10">Cell outer membrane</location>
        <topology evidence="1 10">Multi-pass membrane protein</topology>
    </subcellularLocation>
</comment>
<dbReference type="AlphaFoldDB" id="A0A0H3LHS9"/>
<dbReference type="InterPro" id="IPR000531">
    <property type="entry name" value="Beta-barrel_TonB"/>
</dbReference>
<feature type="domain" description="TonB-dependent receptor-like beta-barrel" evidence="13">
    <location>
        <begin position="322"/>
        <end position="682"/>
    </location>
</feature>
<protein>
    <submittedName>
        <fullName evidence="15">Outer membrane protein</fullName>
    </submittedName>
</protein>
<dbReference type="Gene3D" id="2.40.170.20">
    <property type="entry name" value="TonB-dependent receptor, beta-barrel domain"/>
    <property type="match status" value="1"/>
</dbReference>
<evidence type="ECO:0000256" key="8">
    <source>
        <dbReference type="ARBA" id="ARBA00023170"/>
    </source>
</evidence>
<comment type="similarity">
    <text evidence="2 10 11">Belongs to the TonB-dependent receptor family.</text>
</comment>
<feature type="region of interest" description="Disordered" evidence="12">
    <location>
        <begin position="302"/>
        <end position="330"/>
    </location>
</feature>
<keyword evidence="9 10" id="KW-0998">Cell outer membrane</keyword>
<dbReference type="GO" id="GO:0009279">
    <property type="term" value="C:cell outer membrane"/>
    <property type="evidence" value="ECO:0007669"/>
    <property type="project" value="UniProtKB-SubCell"/>
</dbReference>
<evidence type="ECO:0000259" key="14">
    <source>
        <dbReference type="Pfam" id="PF07715"/>
    </source>
</evidence>
<dbReference type="SUPFAM" id="SSF56935">
    <property type="entry name" value="Porins"/>
    <property type="match status" value="1"/>
</dbReference>
<keyword evidence="8" id="KW-0675">Receptor</keyword>
<accession>A0A0H3LHS9</accession>
<dbReference type="PANTHER" id="PTHR30069:SF40">
    <property type="entry name" value="TONB-DEPENDENT RECEPTOR NMB0964-RELATED"/>
    <property type="match status" value="1"/>
</dbReference>
<reference evidence="15 16" key="1">
    <citation type="journal article" date="2003" name="Nat. Genet.">
        <title>Comparative analysis of the genome sequences of Bordetella pertussis, Bordetella parapertussis and Bordetella bronchiseptica.</title>
        <authorList>
            <person name="Parkhill J."/>
            <person name="Sebaihia M."/>
            <person name="Preston A."/>
            <person name="Murphy L.D."/>
            <person name="Thomson N.R."/>
            <person name="Harris D.E."/>
            <person name="Holden M.T.G."/>
            <person name="Churcher C.M."/>
            <person name="Bentley S.D."/>
            <person name="Mungall K.L."/>
            <person name="Cerdeno-Tarraga A.-M."/>
            <person name="Temple L."/>
            <person name="James K.D."/>
            <person name="Harris B."/>
            <person name="Quail M.A."/>
            <person name="Achtman M."/>
            <person name="Atkin R."/>
            <person name="Baker S."/>
            <person name="Basham D."/>
            <person name="Bason N."/>
            <person name="Cherevach I."/>
            <person name="Chillingworth T."/>
            <person name="Collins M."/>
            <person name="Cronin A."/>
            <person name="Davis P."/>
            <person name="Doggett J."/>
            <person name="Feltwell T."/>
            <person name="Goble A."/>
            <person name="Hamlin N."/>
            <person name="Hauser H."/>
            <person name="Holroyd S."/>
            <person name="Jagels K."/>
            <person name="Leather S."/>
            <person name="Moule S."/>
            <person name="Norberczak H."/>
            <person name="O'Neil S."/>
            <person name="Ormond D."/>
            <person name="Price C."/>
            <person name="Rabbinowitsch E."/>
            <person name="Rutter S."/>
            <person name="Sanders M."/>
            <person name="Saunders D."/>
            <person name="Seeger K."/>
            <person name="Sharp S."/>
            <person name="Simmonds M."/>
            <person name="Skelton J."/>
            <person name="Squares R."/>
            <person name="Squares S."/>
            <person name="Stevens K."/>
            <person name="Unwin L."/>
            <person name="Whitehead S."/>
            <person name="Barrell B.G."/>
            <person name="Maskell D.J."/>
        </authorList>
    </citation>
    <scope>NUCLEOTIDE SEQUENCE [LARGE SCALE GENOMIC DNA]</scope>
    <source>
        <strain evidence="15 16">ATCC BAA-588 / NCTC 13252 / RB50</strain>
    </source>
</reference>
<dbReference type="RefSeq" id="WP_010925727.1">
    <property type="nucleotide sequence ID" value="NC_002927.3"/>
</dbReference>
<keyword evidence="6 11" id="KW-0798">TonB box</keyword>
<evidence type="ECO:0000256" key="10">
    <source>
        <dbReference type="PROSITE-ProRule" id="PRU01360"/>
    </source>
</evidence>
<keyword evidence="3 10" id="KW-0813">Transport</keyword>
<evidence type="ECO:0000256" key="12">
    <source>
        <dbReference type="SAM" id="MobiDB-lite"/>
    </source>
</evidence>
<dbReference type="GO" id="GO:0015344">
    <property type="term" value="F:siderophore uptake transmembrane transporter activity"/>
    <property type="evidence" value="ECO:0007669"/>
    <property type="project" value="TreeGrafter"/>
</dbReference>
<evidence type="ECO:0000256" key="5">
    <source>
        <dbReference type="ARBA" id="ARBA00022692"/>
    </source>
</evidence>
<keyword evidence="5 10" id="KW-0812">Transmembrane</keyword>
<evidence type="ECO:0000256" key="2">
    <source>
        <dbReference type="ARBA" id="ARBA00009810"/>
    </source>
</evidence>
<gene>
    <name evidence="15" type="ordered locus">BB0189</name>
</gene>
<name>A0A0H3LHS9_BORBR</name>
<dbReference type="HOGENOM" id="CLU_008287_10_1_4"/>
<keyword evidence="7 10" id="KW-0472">Membrane</keyword>
<evidence type="ECO:0000313" key="16">
    <source>
        <dbReference type="Proteomes" id="UP000001027"/>
    </source>
</evidence>
<dbReference type="Gene3D" id="2.170.130.10">
    <property type="entry name" value="TonB-dependent receptor, plug domain"/>
    <property type="match status" value="1"/>
</dbReference>
<evidence type="ECO:0000256" key="11">
    <source>
        <dbReference type="RuleBase" id="RU003357"/>
    </source>
</evidence>
<dbReference type="Pfam" id="PF00593">
    <property type="entry name" value="TonB_dep_Rec_b-barrel"/>
    <property type="match status" value="1"/>
</dbReference>